<keyword evidence="2" id="KW-1185">Reference proteome</keyword>
<gene>
    <name evidence="1" type="ORF">SAMN05421837_11429</name>
</gene>
<evidence type="ECO:0000313" key="1">
    <source>
        <dbReference type="EMBL" id="SEF37469.1"/>
    </source>
</evidence>
<dbReference type="OrthoDB" id="6400421at2"/>
<accession>A0A1H5RGS3</accession>
<dbReference type="EMBL" id="FNUJ01000014">
    <property type="protein sequence ID" value="SEF37469.1"/>
    <property type="molecule type" value="Genomic_DNA"/>
</dbReference>
<name>A0A1H5RGS3_9PSEU</name>
<organism evidence="1 2">
    <name type="scientific">Amycolatopsis pretoriensis</name>
    <dbReference type="NCBI Taxonomy" id="218821"/>
    <lineage>
        <taxon>Bacteria</taxon>
        <taxon>Bacillati</taxon>
        <taxon>Actinomycetota</taxon>
        <taxon>Actinomycetes</taxon>
        <taxon>Pseudonocardiales</taxon>
        <taxon>Pseudonocardiaceae</taxon>
        <taxon>Amycolatopsis</taxon>
    </lineage>
</organism>
<sequence length="192" mass="21847">MSSFPASADRVRDAGLASRDRLLALRECVLCFQPYGFRATWHHLIVSADVPRNLDDDPRSLTRAVDELEEARLVWRAQSEDYEARRRREKAAGRRDASRADNWRTWAGLVAYCPDLEKHPTERLVVVVRRVIAAYESGVDPLKTCRACGTQVTADTPCPDCGVDPAGPTANRPEIRVRTSFRWRAVWRRTAR</sequence>
<dbReference type="STRING" id="218821.SAMN05421837_11429"/>
<proteinExistence type="predicted"/>
<dbReference type="RefSeq" id="WP_086677184.1">
    <property type="nucleotide sequence ID" value="NZ_FNUJ01000014.1"/>
</dbReference>
<reference evidence="2" key="1">
    <citation type="submission" date="2016-10" db="EMBL/GenBank/DDBJ databases">
        <authorList>
            <person name="Varghese N."/>
            <person name="Submissions S."/>
        </authorList>
    </citation>
    <scope>NUCLEOTIDE SEQUENCE [LARGE SCALE GENOMIC DNA]</scope>
    <source>
        <strain evidence="2">DSM 44654</strain>
    </source>
</reference>
<protein>
    <submittedName>
        <fullName evidence="1">Uncharacterized protein</fullName>
    </submittedName>
</protein>
<dbReference type="Proteomes" id="UP000198878">
    <property type="component" value="Unassembled WGS sequence"/>
</dbReference>
<dbReference type="AlphaFoldDB" id="A0A1H5RGS3"/>
<evidence type="ECO:0000313" key="2">
    <source>
        <dbReference type="Proteomes" id="UP000198878"/>
    </source>
</evidence>